<protein>
    <submittedName>
        <fullName evidence="2">Uncharacterized protein</fullName>
    </submittedName>
</protein>
<evidence type="ECO:0000313" key="3">
    <source>
        <dbReference type="Proteomes" id="UP001239462"/>
    </source>
</evidence>
<dbReference type="RefSeq" id="WP_149498177.1">
    <property type="nucleotide sequence ID" value="NZ_CP141221.1"/>
</dbReference>
<comment type="caution">
    <text evidence="2">The sequence shown here is derived from an EMBL/GenBank/DDBJ whole genome shotgun (WGS) entry which is preliminary data.</text>
</comment>
<name>A0ABT7PSD8_9BACT</name>
<keyword evidence="3" id="KW-1185">Reference proteome</keyword>
<gene>
    <name evidence="2" type="ORF">QTN89_27680</name>
</gene>
<accession>A0ABT7PSD8</accession>
<dbReference type="EMBL" id="JASZZN010000035">
    <property type="protein sequence ID" value="MDM4019268.1"/>
    <property type="molecule type" value="Genomic_DNA"/>
</dbReference>
<feature type="compositionally biased region" description="Basic residues" evidence="1">
    <location>
        <begin position="1"/>
        <end position="21"/>
    </location>
</feature>
<evidence type="ECO:0000256" key="1">
    <source>
        <dbReference type="SAM" id="MobiDB-lite"/>
    </source>
</evidence>
<evidence type="ECO:0000313" key="2">
    <source>
        <dbReference type="EMBL" id="MDM4019268.1"/>
    </source>
</evidence>
<dbReference type="Proteomes" id="UP001239462">
    <property type="component" value="Unassembled WGS sequence"/>
</dbReference>
<reference evidence="2 3" key="1">
    <citation type="submission" date="2023-06" db="EMBL/GenBank/DDBJ databases">
        <title>Roseiconus lacunae JC819 isolated from Gulf of Mannar region, Tamil Nadu.</title>
        <authorList>
            <person name="Pk S."/>
            <person name="Ch S."/>
            <person name="Ch V.R."/>
        </authorList>
    </citation>
    <scope>NUCLEOTIDE SEQUENCE [LARGE SCALE GENOMIC DNA]</scope>
    <source>
        <strain evidence="2 3">JC819</strain>
    </source>
</reference>
<proteinExistence type="predicted"/>
<organism evidence="2 3">
    <name type="scientific">Roseiconus lacunae</name>
    <dbReference type="NCBI Taxonomy" id="2605694"/>
    <lineage>
        <taxon>Bacteria</taxon>
        <taxon>Pseudomonadati</taxon>
        <taxon>Planctomycetota</taxon>
        <taxon>Planctomycetia</taxon>
        <taxon>Pirellulales</taxon>
        <taxon>Pirellulaceae</taxon>
        <taxon>Roseiconus</taxon>
    </lineage>
</organism>
<feature type="region of interest" description="Disordered" evidence="1">
    <location>
        <begin position="1"/>
        <end position="39"/>
    </location>
</feature>
<sequence length="139" mass="15039">MSRSKIKANLRAADRRRRRRPAEKPNTDQAATPPQARRDLDSVDVAGLIVEAILSANQKRTPLRDSVVFGTLRSLARQSVPEQAAAKQLYDQVQAFLAKRDVGLPATVAAAKELSGIAQGHMGSDSPDGFVQYLAFISG</sequence>